<dbReference type="Gene3D" id="3.40.50.620">
    <property type="entry name" value="HUPs"/>
    <property type="match status" value="1"/>
</dbReference>
<evidence type="ECO:0000313" key="1">
    <source>
        <dbReference type="EMBL" id="KDQ57052.1"/>
    </source>
</evidence>
<dbReference type="STRING" id="933084.A0A067Q0P0"/>
<gene>
    <name evidence="1" type="ORF">JAAARDRAFT_35648</name>
</gene>
<dbReference type="GO" id="GO:0000309">
    <property type="term" value="F:nicotinamide-nucleotide adenylyltransferase activity"/>
    <property type="evidence" value="ECO:0007669"/>
    <property type="project" value="TreeGrafter"/>
</dbReference>
<dbReference type="InterPro" id="IPR014729">
    <property type="entry name" value="Rossmann-like_a/b/a_fold"/>
</dbReference>
<proteinExistence type="predicted"/>
<dbReference type="InParanoid" id="A0A067Q0P0"/>
<dbReference type="GO" id="GO:0005737">
    <property type="term" value="C:cytoplasm"/>
    <property type="evidence" value="ECO:0007669"/>
    <property type="project" value="TreeGrafter"/>
</dbReference>
<organism evidence="1 2">
    <name type="scientific">Jaapia argillacea MUCL 33604</name>
    <dbReference type="NCBI Taxonomy" id="933084"/>
    <lineage>
        <taxon>Eukaryota</taxon>
        <taxon>Fungi</taxon>
        <taxon>Dikarya</taxon>
        <taxon>Basidiomycota</taxon>
        <taxon>Agaricomycotina</taxon>
        <taxon>Agaricomycetes</taxon>
        <taxon>Agaricomycetidae</taxon>
        <taxon>Jaapiales</taxon>
        <taxon>Jaapiaceae</taxon>
        <taxon>Jaapia</taxon>
    </lineage>
</organism>
<evidence type="ECO:0000313" key="2">
    <source>
        <dbReference type="Proteomes" id="UP000027265"/>
    </source>
</evidence>
<name>A0A067Q0P0_9AGAM</name>
<dbReference type="PANTHER" id="PTHR31285:SF0">
    <property type="entry name" value="NICOTINAMIDE MONONUCLEOTIDE ADENYLYLTRANSFERASE"/>
    <property type="match status" value="1"/>
</dbReference>
<dbReference type="FunCoup" id="A0A067Q0P0">
    <property type="interactions" value="237"/>
</dbReference>
<dbReference type="GO" id="GO:0016887">
    <property type="term" value="F:ATP hydrolysis activity"/>
    <property type="evidence" value="ECO:0007669"/>
    <property type="project" value="TreeGrafter"/>
</dbReference>
<evidence type="ECO:0008006" key="3">
    <source>
        <dbReference type="Google" id="ProtNLM"/>
    </source>
</evidence>
<dbReference type="GO" id="GO:0005634">
    <property type="term" value="C:nucleus"/>
    <property type="evidence" value="ECO:0007669"/>
    <property type="project" value="TreeGrafter"/>
</dbReference>
<dbReference type="HOGENOM" id="CLU_032651_1_0_1"/>
<dbReference type="Proteomes" id="UP000027265">
    <property type="component" value="Unassembled WGS sequence"/>
</dbReference>
<dbReference type="OrthoDB" id="5591297at2759"/>
<reference evidence="2" key="1">
    <citation type="journal article" date="2014" name="Proc. Natl. Acad. Sci. U.S.A.">
        <title>Extensive sampling of basidiomycete genomes demonstrates inadequacy of the white-rot/brown-rot paradigm for wood decay fungi.</title>
        <authorList>
            <person name="Riley R."/>
            <person name="Salamov A.A."/>
            <person name="Brown D.W."/>
            <person name="Nagy L.G."/>
            <person name="Floudas D."/>
            <person name="Held B.W."/>
            <person name="Levasseur A."/>
            <person name="Lombard V."/>
            <person name="Morin E."/>
            <person name="Otillar R."/>
            <person name="Lindquist E.A."/>
            <person name="Sun H."/>
            <person name="LaButti K.M."/>
            <person name="Schmutz J."/>
            <person name="Jabbour D."/>
            <person name="Luo H."/>
            <person name="Baker S.E."/>
            <person name="Pisabarro A.G."/>
            <person name="Walton J.D."/>
            <person name="Blanchette R.A."/>
            <person name="Henrissat B."/>
            <person name="Martin F."/>
            <person name="Cullen D."/>
            <person name="Hibbett D.S."/>
            <person name="Grigoriev I.V."/>
        </authorList>
    </citation>
    <scope>NUCLEOTIDE SEQUENCE [LARGE SCALE GENOMIC DNA]</scope>
    <source>
        <strain evidence="2">MUCL 33604</strain>
    </source>
</reference>
<sequence>MTSFASRAASALERISHHLSTVEILYASHPAWPLPPSAQISPPKSLQISVLDSSFNPPTLAHLALAKASLPPSHQRHAADYDAKLLLLSVRNADKTLKPTDATYIQRMEMMVLLAKNLSSSTVISNLDDPSMASSLVDGVDLTNVAVGIIDEPIFVRKSTILQAFLRDRLETIQSSSLSLHSTSLPSITPSLTFILGQDTLIRLFTSSYYHSHPHMLSSLRSFFAQDTHSGSRVLCAHRIMPGLATAPSVATSDTLNDPLAAATEFIESGSIAMVDIGADEQTLSSSEVREKILVGDKSWQSMVPQNVIEYISAQNLYTGNV</sequence>
<dbReference type="AlphaFoldDB" id="A0A067Q0P0"/>
<protein>
    <recommendedName>
        <fullName evidence="3">Nicotinamide-nucleotide adenylyltransferase</fullName>
    </recommendedName>
</protein>
<accession>A0A067Q0P0</accession>
<dbReference type="EMBL" id="KL197720">
    <property type="protein sequence ID" value="KDQ57052.1"/>
    <property type="molecule type" value="Genomic_DNA"/>
</dbReference>
<dbReference type="PANTHER" id="PTHR31285">
    <property type="entry name" value="NICOTINAMIDE MONONUCLEOTIDE ADENYLYLTRANSFERASE"/>
    <property type="match status" value="1"/>
</dbReference>
<dbReference type="SUPFAM" id="SSF52374">
    <property type="entry name" value="Nucleotidylyl transferase"/>
    <property type="match status" value="1"/>
</dbReference>
<keyword evidence="2" id="KW-1185">Reference proteome</keyword>